<protein>
    <submittedName>
        <fullName evidence="1">Type II toxin-antitoxin system PemK/MazF family toxin</fullName>
    </submittedName>
</protein>
<sequence>MERPIKRGDVYWIDFDLPIGKRPAVIVQNDIGNRFSATVIVAVITSALPGKSYPTDVLLPNGTLPKKNSRVLAGTIITIEKEDLKDYQVTLPEDIMARVDSALMASLDLEKYKPA</sequence>
<dbReference type="PANTHER" id="PTHR33988:SF2">
    <property type="entry name" value="ENDORIBONUCLEASE MAZF"/>
    <property type="match status" value="1"/>
</dbReference>
<dbReference type="Gene3D" id="2.30.30.110">
    <property type="match status" value="1"/>
</dbReference>
<accession>A0A523VWV1</accession>
<dbReference type="Proteomes" id="UP000319130">
    <property type="component" value="Unassembled WGS sequence"/>
</dbReference>
<proteinExistence type="predicted"/>
<comment type="caution">
    <text evidence="1">The sequence shown here is derived from an EMBL/GenBank/DDBJ whole genome shotgun (WGS) entry which is preliminary data.</text>
</comment>
<name>A0A523VWV1_UNCAE</name>
<organism evidence="1 2">
    <name type="scientific">Aerophobetes bacterium</name>
    <dbReference type="NCBI Taxonomy" id="2030807"/>
    <lineage>
        <taxon>Bacteria</taxon>
        <taxon>Candidatus Aerophobota</taxon>
    </lineage>
</organism>
<dbReference type="GO" id="GO:0006402">
    <property type="term" value="P:mRNA catabolic process"/>
    <property type="evidence" value="ECO:0007669"/>
    <property type="project" value="TreeGrafter"/>
</dbReference>
<dbReference type="SUPFAM" id="SSF50118">
    <property type="entry name" value="Cell growth inhibitor/plasmid maintenance toxic component"/>
    <property type="match status" value="1"/>
</dbReference>
<dbReference type="InterPro" id="IPR011067">
    <property type="entry name" value="Plasmid_toxin/cell-grow_inhib"/>
</dbReference>
<dbReference type="EMBL" id="SOIZ01000370">
    <property type="protein sequence ID" value="TET59240.1"/>
    <property type="molecule type" value="Genomic_DNA"/>
</dbReference>
<evidence type="ECO:0000313" key="2">
    <source>
        <dbReference type="Proteomes" id="UP000319130"/>
    </source>
</evidence>
<dbReference type="InterPro" id="IPR003477">
    <property type="entry name" value="PemK-like"/>
</dbReference>
<dbReference type="PANTHER" id="PTHR33988">
    <property type="entry name" value="ENDORIBONUCLEASE MAZF-RELATED"/>
    <property type="match status" value="1"/>
</dbReference>
<reference evidence="1 2" key="1">
    <citation type="submission" date="2019-03" db="EMBL/GenBank/DDBJ databases">
        <title>Metabolic potential of uncultured bacteria and archaea associated with petroleum seepage in deep-sea sediments.</title>
        <authorList>
            <person name="Dong X."/>
            <person name="Hubert C."/>
        </authorList>
    </citation>
    <scope>NUCLEOTIDE SEQUENCE [LARGE SCALE GENOMIC DNA]</scope>
    <source>
        <strain evidence="1">E29_bin52</strain>
    </source>
</reference>
<gene>
    <name evidence="1" type="ORF">E3J48_08090</name>
</gene>
<dbReference type="AlphaFoldDB" id="A0A523VWV1"/>
<dbReference type="GO" id="GO:0016075">
    <property type="term" value="P:rRNA catabolic process"/>
    <property type="evidence" value="ECO:0007669"/>
    <property type="project" value="TreeGrafter"/>
</dbReference>
<evidence type="ECO:0000313" key="1">
    <source>
        <dbReference type="EMBL" id="TET59240.1"/>
    </source>
</evidence>
<dbReference type="GO" id="GO:0004521">
    <property type="term" value="F:RNA endonuclease activity"/>
    <property type="evidence" value="ECO:0007669"/>
    <property type="project" value="TreeGrafter"/>
</dbReference>
<dbReference type="Pfam" id="PF02452">
    <property type="entry name" value="PemK_toxin"/>
    <property type="match status" value="1"/>
</dbReference>
<dbReference type="GO" id="GO:0003677">
    <property type="term" value="F:DNA binding"/>
    <property type="evidence" value="ECO:0007669"/>
    <property type="project" value="InterPro"/>
</dbReference>